<dbReference type="FunFam" id="1.10.287.950:FF:000001">
    <property type="entry name" value="Methyl-accepting chemotaxis sensory transducer"/>
    <property type="match status" value="1"/>
</dbReference>
<dbReference type="GO" id="GO:0006935">
    <property type="term" value="P:chemotaxis"/>
    <property type="evidence" value="ECO:0007669"/>
    <property type="project" value="UniProtKB-KW"/>
</dbReference>
<dbReference type="Gene3D" id="3.30.450.20">
    <property type="entry name" value="PAS domain"/>
    <property type="match status" value="1"/>
</dbReference>
<dbReference type="InterPro" id="IPR051310">
    <property type="entry name" value="MCP_chemotaxis"/>
</dbReference>
<dbReference type="GO" id="GO:0004888">
    <property type="term" value="F:transmembrane signaling receptor activity"/>
    <property type="evidence" value="ECO:0007669"/>
    <property type="project" value="TreeGrafter"/>
</dbReference>
<dbReference type="GO" id="GO:0005886">
    <property type="term" value="C:plasma membrane"/>
    <property type="evidence" value="ECO:0007669"/>
    <property type="project" value="TreeGrafter"/>
</dbReference>
<dbReference type="SMART" id="SM00283">
    <property type="entry name" value="MA"/>
    <property type="match status" value="1"/>
</dbReference>
<dbReference type="PROSITE" id="PS50885">
    <property type="entry name" value="HAMP"/>
    <property type="match status" value="1"/>
</dbReference>
<proteinExistence type="inferred from homology"/>
<evidence type="ECO:0000256" key="3">
    <source>
        <dbReference type="ARBA" id="ARBA00029447"/>
    </source>
</evidence>
<dbReference type="CDD" id="cd06225">
    <property type="entry name" value="HAMP"/>
    <property type="match status" value="1"/>
</dbReference>
<dbReference type="GO" id="GO:0007165">
    <property type="term" value="P:signal transduction"/>
    <property type="evidence" value="ECO:0007669"/>
    <property type="project" value="UniProtKB-KW"/>
</dbReference>
<sequence length="718" mass="77215">MKWRNWPPSAPASRPKARSAAPRRRGSGRWPPAADFMQGRGDKKMNFLHHRTITQKLILILLPVSLLIFGATTVFLARHVGNALEADSLVNLTLTNRMAIQSMDAYNRSLESSATQLARVFADQFSGGFELEESGGTPILRSGGTVLNQNYAAVDRFTRNTAGVATVFARRGEDFVRISTSLKKEDGERAQGTALDTSHPAYALLRAGNAYVGKARLFGRDYMTHYAPVKAADGRVIGALFIGQDFTEGLRHLKEQVRTITIGQTGYIYALDAQEGATLGELTLHPSLEGNNMLGSRDSDGNEFIREIVTRKNGVIYYPWKNAGDAAARDKIVVYAHFPQWNWVVATGSYMDEFTALSHDTRNWLAASTTVAVAILLLIVFFALRRWVSRPLAGVLDATNRLANGDLTIQVKAESGDEVGQLTQATADMVQKLSGTVREVVASAQALNDAAGQVSATAQSLSQATSEQAASVEETSASIEQMSASINQNTDNARITDTMAAKAAKEATEGGEAVGSTVSAMQKIAERIGIVDDIAYQTNLLALNAAIEAARAGEHGKGFAVVAAEVRKLAERSQVAAQEIGELAGSSVGLAEQAGKLLDEIVPSITKTSSLVQEIASTSSEQSSGVGQINNAMNQLNQTTQQNASASEELAATAEEMGSQAEQLQSLMQFFHLADEHGRHASVSQAPARTEKPRNQSVRKPLPKVTTAAFNEEGFERF</sequence>
<accession>A0A4V3WBY8</accession>
<dbReference type="InterPro" id="IPR033462">
    <property type="entry name" value="Cache_3-Cache_2"/>
</dbReference>
<evidence type="ECO:0000259" key="7">
    <source>
        <dbReference type="PROSITE" id="PS50111"/>
    </source>
</evidence>
<keyword evidence="2" id="KW-0145">Chemotaxis</keyword>
<dbReference type="InterPro" id="IPR004089">
    <property type="entry name" value="MCPsignal_dom"/>
</dbReference>
<comment type="similarity">
    <text evidence="3">Belongs to the methyl-accepting chemotaxis (MCP) protein family.</text>
</comment>
<dbReference type="Pfam" id="PF17201">
    <property type="entry name" value="Cache_3-Cache_2"/>
    <property type="match status" value="1"/>
</dbReference>
<keyword evidence="4" id="KW-0807">Transducer</keyword>
<dbReference type="SUPFAM" id="SSF58104">
    <property type="entry name" value="Methyl-accepting chemotaxis protein (MCP) signaling domain"/>
    <property type="match status" value="1"/>
</dbReference>
<dbReference type="InterPro" id="IPR029151">
    <property type="entry name" value="Sensor-like_sf"/>
</dbReference>
<evidence type="ECO:0000313" key="10">
    <source>
        <dbReference type="Proteomes" id="UP000307956"/>
    </source>
</evidence>
<organism evidence="9 10">
    <name type="scientific">Pseudothauera rhizosphaerae</name>
    <dbReference type="NCBI Taxonomy" id="2565932"/>
    <lineage>
        <taxon>Bacteria</taxon>
        <taxon>Pseudomonadati</taxon>
        <taxon>Pseudomonadota</taxon>
        <taxon>Betaproteobacteria</taxon>
        <taxon>Rhodocyclales</taxon>
        <taxon>Zoogloeaceae</taxon>
        <taxon>Pseudothauera</taxon>
    </lineage>
</organism>
<dbReference type="SMART" id="SM00304">
    <property type="entry name" value="HAMP"/>
    <property type="match status" value="1"/>
</dbReference>
<dbReference type="CDD" id="cd12912">
    <property type="entry name" value="PDC2_MCP_like"/>
    <property type="match status" value="1"/>
</dbReference>
<comment type="caution">
    <text evidence="9">The sequence shown here is derived from an EMBL/GenBank/DDBJ whole genome shotgun (WGS) entry which is preliminary data.</text>
</comment>
<evidence type="ECO:0000256" key="2">
    <source>
        <dbReference type="ARBA" id="ARBA00022500"/>
    </source>
</evidence>
<dbReference type="PROSITE" id="PS50111">
    <property type="entry name" value="CHEMOTAXIS_TRANSDUC_2"/>
    <property type="match status" value="1"/>
</dbReference>
<dbReference type="PANTHER" id="PTHR43531:SF11">
    <property type="entry name" value="METHYL-ACCEPTING CHEMOTAXIS PROTEIN 3"/>
    <property type="match status" value="1"/>
</dbReference>
<gene>
    <name evidence="9" type="ORF">E6O51_00240</name>
</gene>
<feature type="region of interest" description="Disordered" evidence="6">
    <location>
        <begin position="1"/>
        <end position="35"/>
    </location>
</feature>
<feature type="domain" description="Methyl-accepting transducer" evidence="7">
    <location>
        <begin position="443"/>
        <end position="658"/>
    </location>
</feature>
<protein>
    <submittedName>
        <fullName evidence="9">HAMP domain-containing protein</fullName>
    </submittedName>
</protein>
<reference evidence="9 10" key="1">
    <citation type="submission" date="2019-04" db="EMBL/GenBank/DDBJ databases">
        <title>Azoarcus rhizosphaerae sp. nov. isolated from rhizosphere of Ficus religiosa.</title>
        <authorList>
            <person name="Lin S.-Y."/>
            <person name="Hameed A."/>
            <person name="Hsu Y.-H."/>
            <person name="Young C.-C."/>
        </authorList>
    </citation>
    <scope>NUCLEOTIDE SEQUENCE [LARGE SCALE GENOMIC DNA]</scope>
    <source>
        <strain evidence="9 10">CC-YHH848</strain>
    </source>
</reference>
<feature type="domain" description="HAMP" evidence="8">
    <location>
        <begin position="386"/>
        <end position="438"/>
    </location>
</feature>
<keyword evidence="10" id="KW-1185">Reference proteome</keyword>
<evidence type="ECO:0000259" key="8">
    <source>
        <dbReference type="PROSITE" id="PS50885"/>
    </source>
</evidence>
<name>A0A4V3WBY8_9RHOO</name>
<dbReference type="InterPro" id="IPR003660">
    <property type="entry name" value="HAMP_dom"/>
</dbReference>
<evidence type="ECO:0000313" key="9">
    <source>
        <dbReference type="EMBL" id="THF65072.1"/>
    </source>
</evidence>
<dbReference type="Gene3D" id="1.10.287.950">
    <property type="entry name" value="Methyl-accepting chemotaxis protein"/>
    <property type="match status" value="1"/>
</dbReference>
<evidence type="ECO:0000256" key="1">
    <source>
        <dbReference type="ARBA" id="ARBA00004370"/>
    </source>
</evidence>
<dbReference type="Pfam" id="PF00015">
    <property type="entry name" value="MCPsignal"/>
    <property type="match status" value="1"/>
</dbReference>
<dbReference type="AlphaFoldDB" id="A0A4V3WBY8"/>
<dbReference type="Proteomes" id="UP000307956">
    <property type="component" value="Unassembled WGS sequence"/>
</dbReference>
<keyword evidence="5" id="KW-0175">Coiled coil</keyword>
<dbReference type="Pfam" id="PF00672">
    <property type="entry name" value="HAMP"/>
    <property type="match status" value="1"/>
</dbReference>
<dbReference type="EMBL" id="SSOD01000001">
    <property type="protein sequence ID" value="THF65072.1"/>
    <property type="molecule type" value="Genomic_DNA"/>
</dbReference>
<evidence type="ECO:0000256" key="4">
    <source>
        <dbReference type="PROSITE-ProRule" id="PRU00284"/>
    </source>
</evidence>
<dbReference type="OrthoDB" id="9763018at2"/>
<comment type="subcellular location">
    <subcellularLocation>
        <location evidence="1">Membrane</location>
    </subcellularLocation>
</comment>
<feature type="region of interest" description="Disordered" evidence="6">
    <location>
        <begin position="678"/>
        <end position="718"/>
    </location>
</feature>
<dbReference type="SUPFAM" id="SSF103190">
    <property type="entry name" value="Sensory domain-like"/>
    <property type="match status" value="1"/>
</dbReference>
<evidence type="ECO:0000256" key="6">
    <source>
        <dbReference type="SAM" id="MobiDB-lite"/>
    </source>
</evidence>
<dbReference type="CDD" id="cd11386">
    <property type="entry name" value="MCP_signal"/>
    <property type="match status" value="1"/>
</dbReference>
<dbReference type="PANTHER" id="PTHR43531">
    <property type="entry name" value="PROTEIN ICFG"/>
    <property type="match status" value="1"/>
</dbReference>
<feature type="compositionally biased region" description="Basic residues" evidence="6">
    <location>
        <begin position="15"/>
        <end position="27"/>
    </location>
</feature>
<feature type="coiled-coil region" evidence="5">
    <location>
        <begin position="629"/>
        <end position="656"/>
    </location>
</feature>
<evidence type="ECO:0000256" key="5">
    <source>
        <dbReference type="SAM" id="Coils"/>
    </source>
</evidence>